<name>A0ABQ8V9A4_9AGAR</name>
<keyword evidence="2" id="KW-1133">Transmembrane helix</keyword>
<gene>
    <name evidence="3" type="ORF">C8R41DRAFT_923310</name>
</gene>
<keyword evidence="2" id="KW-0472">Membrane</keyword>
<accession>A0ABQ8V9A4</accession>
<feature type="region of interest" description="Disordered" evidence="1">
    <location>
        <begin position="277"/>
        <end position="303"/>
    </location>
</feature>
<feature type="transmembrane region" description="Helical" evidence="2">
    <location>
        <begin position="86"/>
        <end position="106"/>
    </location>
</feature>
<organism evidence="3 4">
    <name type="scientific">Lentinula lateritia</name>
    <dbReference type="NCBI Taxonomy" id="40482"/>
    <lineage>
        <taxon>Eukaryota</taxon>
        <taxon>Fungi</taxon>
        <taxon>Dikarya</taxon>
        <taxon>Basidiomycota</taxon>
        <taxon>Agaricomycotina</taxon>
        <taxon>Agaricomycetes</taxon>
        <taxon>Agaricomycetidae</taxon>
        <taxon>Agaricales</taxon>
        <taxon>Marasmiineae</taxon>
        <taxon>Omphalotaceae</taxon>
        <taxon>Lentinula</taxon>
    </lineage>
</organism>
<keyword evidence="4" id="KW-1185">Reference proteome</keyword>
<evidence type="ECO:0000313" key="3">
    <source>
        <dbReference type="EMBL" id="KAJ4476529.1"/>
    </source>
</evidence>
<sequence>MKAVAWYGAQMYDTSKVFSLYLPAALNLLQNTPHLNTLESFTSNFPMNWNPHLHRNHRVIVWLVNSLACAFTLAPAVSAVKSNPPYITALGAIGAILSLGSSILASSRSSAEPHPREVASLGTRVMEAQMSADIENHLLHQKQFQFPKRQLGRVLLLDSVARTSFQRSGILLQSPLGACVAPQEVHLRDDFSAADRQTHIRTVAPRSSSLVSLSTESLPSSTSCSSFYHSFSPPSSILPLSVPLSTSPPSRSSLPSASSLLLSAPSLGSSPIVTPSDLSVHTSSETNLPSVTLESASSSPPLSPSLPANLHYVPSITSHSMSTFYLPLTMYLLHLYHLHCVKLA</sequence>
<evidence type="ECO:0000256" key="1">
    <source>
        <dbReference type="SAM" id="MobiDB-lite"/>
    </source>
</evidence>
<comment type="caution">
    <text evidence="3">The sequence shown here is derived from an EMBL/GenBank/DDBJ whole genome shotgun (WGS) entry which is preliminary data.</text>
</comment>
<proteinExistence type="predicted"/>
<protein>
    <submittedName>
        <fullName evidence="3">Uncharacterized protein</fullName>
    </submittedName>
</protein>
<feature type="compositionally biased region" description="Polar residues" evidence="1">
    <location>
        <begin position="277"/>
        <end position="294"/>
    </location>
</feature>
<dbReference type="Proteomes" id="UP001150217">
    <property type="component" value="Unassembled WGS sequence"/>
</dbReference>
<evidence type="ECO:0000313" key="4">
    <source>
        <dbReference type="Proteomes" id="UP001150217"/>
    </source>
</evidence>
<reference evidence="3" key="1">
    <citation type="submission" date="2022-08" db="EMBL/GenBank/DDBJ databases">
        <title>A Global Phylogenomic Analysis of the Shiitake Genus Lentinula.</title>
        <authorList>
            <consortium name="DOE Joint Genome Institute"/>
            <person name="Sierra-Patev S."/>
            <person name="Min B."/>
            <person name="Naranjo-Ortiz M."/>
            <person name="Looney B."/>
            <person name="Konkel Z."/>
            <person name="Slot J.C."/>
            <person name="Sakamoto Y."/>
            <person name="Steenwyk J.L."/>
            <person name="Rokas A."/>
            <person name="Carro J."/>
            <person name="Camarero S."/>
            <person name="Ferreira P."/>
            <person name="Molpeceres G."/>
            <person name="Ruiz-Duenas F.J."/>
            <person name="Serrano A."/>
            <person name="Henrissat B."/>
            <person name="Drula E."/>
            <person name="Hughes K.W."/>
            <person name="Mata J.L."/>
            <person name="Ishikawa N.K."/>
            <person name="Vargas-Isla R."/>
            <person name="Ushijima S."/>
            <person name="Smith C.A."/>
            <person name="Ahrendt S."/>
            <person name="Andreopoulos W."/>
            <person name="He G."/>
            <person name="Labutti K."/>
            <person name="Lipzen A."/>
            <person name="Ng V."/>
            <person name="Riley R."/>
            <person name="Sandor L."/>
            <person name="Barry K."/>
            <person name="Martinez A.T."/>
            <person name="Xiao Y."/>
            <person name="Gibbons J.G."/>
            <person name="Terashima K."/>
            <person name="Grigoriev I.V."/>
            <person name="Hibbett D.S."/>
        </authorList>
    </citation>
    <scope>NUCLEOTIDE SEQUENCE</scope>
    <source>
        <strain evidence="3">RHP3577 ss4</strain>
    </source>
</reference>
<dbReference type="EMBL" id="JANVFT010000070">
    <property type="protein sequence ID" value="KAJ4476529.1"/>
    <property type="molecule type" value="Genomic_DNA"/>
</dbReference>
<feature type="transmembrane region" description="Helical" evidence="2">
    <location>
        <begin position="59"/>
        <end position="80"/>
    </location>
</feature>
<keyword evidence="2" id="KW-0812">Transmembrane</keyword>
<evidence type="ECO:0000256" key="2">
    <source>
        <dbReference type="SAM" id="Phobius"/>
    </source>
</evidence>